<name>A0ABQ2BMF6_9SPHI</name>
<comment type="caution">
    <text evidence="1">The sequence shown here is derived from an EMBL/GenBank/DDBJ whole genome shotgun (WGS) entry which is preliminary data.</text>
</comment>
<keyword evidence="2" id="KW-1185">Reference proteome</keyword>
<accession>A0ABQ2BMF6</accession>
<gene>
    <name evidence="1" type="ORF">GCM10008119_37570</name>
</gene>
<dbReference type="Pfam" id="PF20329">
    <property type="entry name" value="DUF6624"/>
    <property type="match status" value="1"/>
</dbReference>
<evidence type="ECO:0000313" key="1">
    <source>
        <dbReference type="EMBL" id="GGI29428.1"/>
    </source>
</evidence>
<dbReference type="EMBL" id="BMDJ01000018">
    <property type="protein sequence ID" value="GGI29428.1"/>
    <property type="molecule type" value="Genomic_DNA"/>
</dbReference>
<proteinExistence type="predicted"/>
<sequence length="164" mass="18943">MAIKDQKWRKESENIDNGKTSAYDKATIDYNWRKTDSLNIIDAKSIINKYGYPGYDLVGESGSNRFWTIVQHCDDDVKFQQQVLLLMSKQVKLKNASGKDFAYLQDRVLLSTNKKQLYGTQVRYNPTTKTAKPLPVQDSINVDKRRKAVGLTPLNEYLKIFDRN</sequence>
<organism evidence="1 2">
    <name type="scientific">Pedobacter mendelii</name>
    <dbReference type="NCBI Taxonomy" id="1908240"/>
    <lineage>
        <taxon>Bacteria</taxon>
        <taxon>Pseudomonadati</taxon>
        <taxon>Bacteroidota</taxon>
        <taxon>Sphingobacteriia</taxon>
        <taxon>Sphingobacteriales</taxon>
        <taxon>Sphingobacteriaceae</taxon>
        <taxon>Pedobacter</taxon>
    </lineage>
</organism>
<reference evidence="2" key="1">
    <citation type="journal article" date="2019" name="Int. J. Syst. Evol. Microbiol.">
        <title>The Global Catalogue of Microorganisms (GCM) 10K type strain sequencing project: providing services to taxonomists for standard genome sequencing and annotation.</title>
        <authorList>
            <consortium name="The Broad Institute Genomics Platform"/>
            <consortium name="The Broad Institute Genome Sequencing Center for Infectious Disease"/>
            <person name="Wu L."/>
            <person name="Ma J."/>
        </authorList>
    </citation>
    <scope>NUCLEOTIDE SEQUENCE [LARGE SCALE GENOMIC DNA]</scope>
    <source>
        <strain evidence="2">CCM 8939</strain>
    </source>
</reference>
<protein>
    <submittedName>
        <fullName evidence="1">Uncharacterized protein</fullName>
    </submittedName>
</protein>
<dbReference type="Proteomes" id="UP000645390">
    <property type="component" value="Unassembled WGS sequence"/>
</dbReference>
<dbReference type="InterPro" id="IPR046732">
    <property type="entry name" value="DUF6624"/>
</dbReference>
<evidence type="ECO:0000313" key="2">
    <source>
        <dbReference type="Proteomes" id="UP000645390"/>
    </source>
</evidence>